<keyword evidence="8" id="KW-1185">Reference proteome</keyword>
<dbReference type="SUPFAM" id="SSF88946">
    <property type="entry name" value="Sigma2 domain of RNA polymerase sigma factors"/>
    <property type="match status" value="1"/>
</dbReference>
<name>A0ABZ2YSK7_9BACT</name>
<dbReference type="Gene3D" id="1.10.1740.10">
    <property type="match status" value="1"/>
</dbReference>
<dbReference type="Pfam" id="PF08281">
    <property type="entry name" value="Sigma70_r4_2"/>
    <property type="match status" value="1"/>
</dbReference>
<dbReference type="NCBIfam" id="TIGR02985">
    <property type="entry name" value="Sig70_bacteroi1"/>
    <property type="match status" value="1"/>
</dbReference>
<dbReference type="Proteomes" id="UP001485459">
    <property type="component" value="Chromosome"/>
</dbReference>
<dbReference type="InterPro" id="IPR014327">
    <property type="entry name" value="RNA_pol_sigma70_bacteroid"/>
</dbReference>
<dbReference type="NCBIfam" id="TIGR02937">
    <property type="entry name" value="sigma70-ECF"/>
    <property type="match status" value="1"/>
</dbReference>
<sequence>MPDTVQDMNEQQLLRETAAGNEVAFAALFDQYWAGVYAHILSFLKNAAHAEEITQDIFLKLWENRQRLPALESFRNFLFIVTRNRIFSELRKKKELPAEPENFLLEEPQMVPDRQLDYKEFYHQVMEAIEQLPAQKKRVFKMYRMEQMSRQEIMRETGLSYGTVNQYLVEAVTFLKSRLRNNVSADFILYVTLTTILFD</sequence>
<evidence type="ECO:0000256" key="4">
    <source>
        <dbReference type="ARBA" id="ARBA00023163"/>
    </source>
</evidence>
<dbReference type="InterPro" id="IPR039425">
    <property type="entry name" value="RNA_pol_sigma-70-like"/>
</dbReference>
<dbReference type="PANTHER" id="PTHR43133">
    <property type="entry name" value="RNA POLYMERASE ECF-TYPE SIGMA FACTO"/>
    <property type="match status" value="1"/>
</dbReference>
<reference evidence="8" key="1">
    <citation type="submission" date="2024-03" db="EMBL/GenBank/DDBJ databases">
        <title>Chitinophaga horti sp. nov., isolated from garden soil.</title>
        <authorList>
            <person name="Lee D.S."/>
            <person name="Han D.M."/>
            <person name="Baek J.H."/>
            <person name="Choi D.G."/>
            <person name="Jeon J.H."/>
            <person name="Jeon C.O."/>
        </authorList>
    </citation>
    <scope>NUCLEOTIDE SEQUENCE [LARGE SCALE GENOMIC DNA]</scope>
    <source>
        <strain evidence="8">GPA1</strain>
    </source>
</reference>
<dbReference type="Pfam" id="PF04542">
    <property type="entry name" value="Sigma70_r2"/>
    <property type="match status" value="1"/>
</dbReference>
<dbReference type="Gene3D" id="1.10.10.10">
    <property type="entry name" value="Winged helix-like DNA-binding domain superfamily/Winged helix DNA-binding domain"/>
    <property type="match status" value="1"/>
</dbReference>
<keyword evidence="2" id="KW-0805">Transcription regulation</keyword>
<evidence type="ECO:0000256" key="3">
    <source>
        <dbReference type="ARBA" id="ARBA00023082"/>
    </source>
</evidence>
<accession>A0ABZ2YSK7</accession>
<dbReference type="InterPro" id="IPR014284">
    <property type="entry name" value="RNA_pol_sigma-70_dom"/>
</dbReference>
<dbReference type="InterPro" id="IPR007627">
    <property type="entry name" value="RNA_pol_sigma70_r2"/>
</dbReference>
<dbReference type="SUPFAM" id="SSF88659">
    <property type="entry name" value="Sigma3 and sigma4 domains of RNA polymerase sigma factors"/>
    <property type="match status" value="1"/>
</dbReference>
<proteinExistence type="inferred from homology"/>
<evidence type="ECO:0000259" key="5">
    <source>
        <dbReference type="Pfam" id="PF04542"/>
    </source>
</evidence>
<dbReference type="RefSeq" id="WP_341837604.1">
    <property type="nucleotide sequence ID" value="NZ_CP149822.1"/>
</dbReference>
<feature type="domain" description="RNA polymerase sigma factor 70 region 4 type 2" evidence="6">
    <location>
        <begin position="124"/>
        <end position="173"/>
    </location>
</feature>
<dbReference type="InterPro" id="IPR036388">
    <property type="entry name" value="WH-like_DNA-bd_sf"/>
</dbReference>
<keyword evidence="4" id="KW-0804">Transcription</keyword>
<dbReference type="InterPro" id="IPR013249">
    <property type="entry name" value="RNA_pol_sigma70_r4_t2"/>
</dbReference>
<gene>
    <name evidence="7" type="ORF">WJU16_06965</name>
</gene>
<keyword evidence="3" id="KW-0731">Sigma factor</keyword>
<organism evidence="7 8">
    <name type="scientific">Chitinophaga pollutisoli</name>
    <dbReference type="NCBI Taxonomy" id="3133966"/>
    <lineage>
        <taxon>Bacteria</taxon>
        <taxon>Pseudomonadati</taxon>
        <taxon>Bacteroidota</taxon>
        <taxon>Chitinophagia</taxon>
        <taxon>Chitinophagales</taxon>
        <taxon>Chitinophagaceae</taxon>
        <taxon>Chitinophaga</taxon>
    </lineage>
</organism>
<comment type="similarity">
    <text evidence="1">Belongs to the sigma-70 factor family. ECF subfamily.</text>
</comment>
<evidence type="ECO:0000313" key="8">
    <source>
        <dbReference type="Proteomes" id="UP001485459"/>
    </source>
</evidence>
<dbReference type="EMBL" id="CP149822">
    <property type="protein sequence ID" value="WZN42774.1"/>
    <property type="molecule type" value="Genomic_DNA"/>
</dbReference>
<evidence type="ECO:0000256" key="1">
    <source>
        <dbReference type="ARBA" id="ARBA00010641"/>
    </source>
</evidence>
<dbReference type="InterPro" id="IPR013325">
    <property type="entry name" value="RNA_pol_sigma_r2"/>
</dbReference>
<dbReference type="InterPro" id="IPR013324">
    <property type="entry name" value="RNA_pol_sigma_r3/r4-like"/>
</dbReference>
<protein>
    <submittedName>
        <fullName evidence="7">RNA polymerase sigma-70 factor</fullName>
    </submittedName>
</protein>
<dbReference type="PANTHER" id="PTHR43133:SF46">
    <property type="entry name" value="RNA POLYMERASE SIGMA-70 FACTOR ECF SUBFAMILY"/>
    <property type="match status" value="1"/>
</dbReference>
<evidence type="ECO:0000259" key="6">
    <source>
        <dbReference type="Pfam" id="PF08281"/>
    </source>
</evidence>
<evidence type="ECO:0000256" key="2">
    <source>
        <dbReference type="ARBA" id="ARBA00023015"/>
    </source>
</evidence>
<evidence type="ECO:0000313" key="7">
    <source>
        <dbReference type="EMBL" id="WZN42774.1"/>
    </source>
</evidence>
<feature type="domain" description="RNA polymerase sigma-70 region 2" evidence="5">
    <location>
        <begin position="28"/>
        <end position="94"/>
    </location>
</feature>